<dbReference type="PROSITE" id="PS51194">
    <property type="entry name" value="HELICASE_CTER"/>
    <property type="match status" value="1"/>
</dbReference>
<dbReference type="InterPro" id="IPR027417">
    <property type="entry name" value="P-loop_NTPase"/>
</dbReference>
<keyword evidence="4 6" id="KW-0067">ATP-binding</keyword>
<dbReference type="GO" id="GO:0003723">
    <property type="term" value="F:RNA binding"/>
    <property type="evidence" value="ECO:0007669"/>
    <property type="project" value="UniProtKB-UniRule"/>
</dbReference>
<dbReference type="AlphaFoldDB" id="G3ATI8"/>
<evidence type="ECO:0000256" key="7">
    <source>
        <dbReference type="SAM" id="MobiDB-lite"/>
    </source>
</evidence>
<dbReference type="eggNOG" id="KOG0342">
    <property type="taxonomic scope" value="Eukaryota"/>
</dbReference>
<dbReference type="InterPro" id="IPR014001">
    <property type="entry name" value="Helicase_ATP-bd"/>
</dbReference>
<dbReference type="GO" id="GO:0003724">
    <property type="term" value="F:RNA helicase activity"/>
    <property type="evidence" value="ECO:0007669"/>
    <property type="project" value="UniProtKB-EC"/>
</dbReference>
<keyword evidence="11" id="KW-1185">Reference proteome</keyword>
<dbReference type="SUPFAM" id="SSF52540">
    <property type="entry name" value="P-loop containing nucleoside triphosphate hydrolases"/>
    <property type="match status" value="1"/>
</dbReference>
<evidence type="ECO:0000259" key="8">
    <source>
        <dbReference type="PROSITE" id="PS51192"/>
    </source>
</evidence>
<keyword evidence="5 6" id="KW-0694">RNA-binding</keyword>
<protein>
    <recommendedName>
        <fullName evidence="6">ATP-dependent RNA helicase</fullName>
        <ecNumber evidence="6">3.6.4.13</ecNumber>
    </recommendedName>
</protein>
<dbReference type="Gene3D" id="3.40.50.300">
    <property type="entry name" value="P-loop containing nucleotide triphosphate hydrolases"/>
    <property type="match status" value="2"/>
</dbReference>
<dbReference type="STRING" id="619300.G3ATI8"/>
<feature type="compositionally biased region" description="Basic and acidic residues" evidence="7">
    <location>
        <begin position="615"/>
        <end position="625"/>
    </location>
</feature>
<dbReference type="SMART" id="SM00490">
    <property type="entry name" value="HELICc"/>
    <property type="match status" value="1"/>
</dbReference>
<evidence type="ECO:0000256" key="6">
    <source>
        <dbReference type="RuleBase" id="RU365068"/>
    </source>
</evidence>
<reference evidence="10 11" key="1">
    <citation type="journal article" date="2011" name="Proc. Natl. Acad. Sci. U.S.A.">
        <title>Comparative genomics of xylose-fermenting fungi for enhanced biofuel production.</title>
        <authorList>
            <person name="Wohlbach D.J."/>
            <person name="Kuo A."/>
            <person name="Sato T.K."/>
            <person name="Potts K.M."/>
            <person name="Salamov A.A."/>
            <person name="LaButti K.M."/>
            <person name="Sun H."/>
            <person name="Clum A."/>
            <person name="Pangilinan J.L."/>
            <person name="Lindquist E.A."/>
            <person name="Lucas S."/>
            <person name="Lapidus A."/>
            <person name="Jin M."/>
            <person name="Gunawan C."/>
            <person name="Balan V."/>
            <person name="Dale B.E."/>
            <person name="Jeffries T.W."/>
            <person name="Zinkel R."/>
            <person name="Barry K.W."/>
            <person name="Grigoriev I.V."/>
            <person name="Gasch A.P."/>
        </authorList>
    </citation>
    <scope>NUCLEOTIDE SEQUENCE [LARGE SCALE GENOMIC DNA]</scope>
    <source>
        <strain evidence="11">NRRL Y-27907 / 11-Y1</strain>
    </source>
</reference>
<dbReference type="EMBL" id="GL996504">
    <property type="protein sequence ID" value="EGW30951.1"/>
    <property type="molecule type" value="Genomic_DNA"/>
</dbReference>
<organism evidence="11">
    <name type="scientific">Spathaspora passalidarum (strain NRRL Y-27907 / 11-Y1)</name>
    <dbReference type="NCBI Taxonomy" id="619300"/>
    <lineage>
        <taxon>Eukaryota</taxon>
        <taxon>Fungi</taxon>
        <taxon>Dikarya</taxon>
        <taxon>Ascomycota</taxon>
        <taxon>Saccharomycotina</taxon>
        <taxon>Pichiomycetes</taxon>
        <taxon>Debaryomycetaceae</taxon>
        <taxon>Spathaspora</taxon>
    </lineage>
</organism>
<dbReference type="RefSeq" id="XP_007376984.1">
    <property type="nucleotide sequence ID" value="XM_007376922.1"/>
</dbReference>
<evidence type="ECO:0000256" key="2">
    <source>
        <dbReference type="ARBA" id="ARBA00022801"/>
    </source>
</evidence>
<dbReference type="GO" id="GO:0005524">
    <property type="term" value="F:ATP binding"/>
    <property type="evidence" value="ECO:0007669"/>
    <property type="project" value="UniProtKB-UniRule"/>
</dbReference>
<dbReference type="EC" id="3.6.4.13" evidence="6"/>
<keyword evidence="1 6" id="KW-0547">Nucleotide-binding</keyword>
<dbReference type="Proteomes" id="UP000000709">
    <property type="component" value="Unassembled WGS sequence"/>
</dbReference>
<dbReference type="SMART" id="SM00487">
    <property type="entry name" value="DEXDc"/>
    <property type="match status" value="1"/>
</dbReference>
<dbReference type="Pfam" id="PF00271">
    <property type="entry name" value="Helicase_C"/>
    <property type="match status" value="1"/>
</dbReference>
<feature type="region of interest" description="Disordered" evidence="7">
    <location>
        <begin position="564"/>
        <end position="632"/>
    </location>
</feature>
<accession>G3ATI8</accession>
<evidence type="ECO:0000259" key="9">
    <source>
        <dbReference type="PROSITE" id="PS51194"/>
    </source>
</evidence>
<name>G3ATI8_SPAPN</name>
<dbReference type="PANTHER" id="PTHR24031">
    <property type="entry name" value="RNA HELICASE"/>
    <property type="match status" value="1"/>
</dbReference>
<evidence type="ECO:0000256" key="4">
    <source>
        <dbReference type="ARBA" id="ARBA00022840"/>
    </source>
</evidence>
<comment type="similarity">
    <text evidence="6">Belongs to the DEAD box helicase family.</text>
</comment>
<comment type="catalytic activity">
    <reaction evidence="6">
        <text>ATP + H2O = ADP + phosphate + H(+)</text>
        <dbReference type="Rhea" id="RHEA:13065"/>
        <dbReference type="ChEBI" id="CHEBI:15377"/>
        <dbReference type="ChEBI" id="CHEBI:15378"/>
        <dbReference type="ChEBI" id="CHEBI:30616"/>
        <dbReference type="ChEBI" id="CHEBI:43474"/>
        <dbReference type="ChEBI" id="CHEBI:456216"/>
        <dbReference type="EC" id="3.6.4.13"/>
    </reaction>
</comment>
<dbReference type="OrthoDB" id="193716at2759"/>
<dbReference type="HOGENOM" id="CLU_003041_21_0_1"/>
<evidence type="ECO:0000256" key="5">
    <source>
        <dbReference type="ARBA" id="ARBA00022884"/>
    </source>
</evidence>
<dbReference type="OMA" id="AHEKIDQ"/>
<feature type="domain" description="Helicase C-terminal" evidence="9">
    <location>
        <begin position="303"/>
        <end position="469"/>
    </location>
</feature>
<keyword evidence="2 6" id="KW-0378">Hydrolase</keyword>
<feature type="domain" description="Helicase ATP-binding" evidence="8">
    <location>
        <begin position="89"/>
        <end position="271"/>
    </location>
</feature>
<dbReference type="InParanoid" id="G3ATI8"/>
<keyword evidence="3 6" id="KW-0347">Helicase</keyword>
<gene>
    <name evidence="10" type="ORF">SPAPADRAFT_52142</name>
</gene>
<dbReference type="Pfam" id="PF00270">
    <property type="entry name" value="DEAD"/>
    <property type="match status" value="1"/>
</dbReference>
<comment type="domain">
    <text evidence="6">The Q motif is unique to and characteristic of the DEAD box family of RNA helicases and controls ATP binding and hydrolysis.</text>
</comment>
<dbReference type="GeneID" id="18871632"/>
<evidence type="ECO:0000313" key="10">
    <source>
        <dbReference type="EMBL" id="EGW30951.1"/>
    </source>
</evidence>
<dbReference type="CDD" id="cd18787">
    <property type="entry name" value="SF2_C_DEAD"/>
    <property type="match status" value="1"/>
</dbReference>
<dbReference type="KEGG" id="spaa:SPAPADRAFT_52142"/>
<evidence type="ECO:0000256" key="1">
    <source>
        <dbReference type="ARBA" id="ARBA00022741"/>
    </source>
</evidence>
<evidence type="ECO:0000256" key="3">
    <source>
        <dbReference type="ARBA" id="ARBA00022806"/>
    </source>
</evidence>
<proteinExistence type="inferred from homology"/>
<dbReference type="PROSITE" id="PS51192">
    <property type="entry name" value="HELICASE_ATP_BIND_1"/>
    <property type="match status" value="1"/>
</dbReference>
<dbReference type="InterPro" id="IPR001650">
    <property type="entry name" value="Helicase_C-like"/>
</dbReference>
<dbReference type="InterPro" id="IPR011545">
    <property type="entry name" value="DEAD/DEAH_box_helicase_dom"/>
</dbReference>
<sequence>MSLSIMISLRQLSRSFATSARPVATCSLRSRGLHTSTVHFNETPSTTIDPSTIPKTPADLEGKVSASIIESLKRNNFNTLTPIQQLSLLPLLKTEKGMVCRAKTGTGKTLTFIIPTLESAIARKTPGVDTLVVAPTRDLAQQIFEEYLKVISKLPAKVRKPRVALITGGRSGRINLRDPEAIVIATPGRLAADLDNRSAAELFDSLSFRVYDEADRLLDIGFEPTLDSIHDSIMRVRANPDKPLKSLLFSATIDDCMTNFAVKHINPKYDYINTVADDEPNVHENIHQILVECEDAIDKYQTAISYIADAVQEEHFRGIVFLPTKTSVDWLEDYLKQISQAGIASERRLFGHKGEAQLLKIHGGMTVSRRENALRMFKNCPKGLLIATDVVARGIDVKEVTHVFQFGVSDDPLDYVHKVGRTGRAGKTGKAVTFLTTSERPYTNTLARRAQVSFKEMIKSSEIHQYDIYKVQADYEETKEFMLPNFSFLIQTCDKYRLNLNKLVEENMEFFRRVTGEADAKIRLSGFMKGSLKRVSRDISDEYFVGGGGGSAGGYRDGGYSRGGGYNSGRQGSYGNYTRSDRGGYNNRGGDRGYNNRGGYNRGDRGSGNRGGYKKGYERSSRNRDDFDDLFG</sequence>
<dbReference type="GO" id="GO:0016787">
    <property type="term" value="F:hydrolase activity"/>
    <property type="evidence" value="ECO:0007669"/>
    <property type="project" value="UniProtKB-KW"/>
</dbReference>
<evidence type="ECO:0000313" key="11">
    <source>
        <dbReference type="Proteomes" id="UP000000709"/>
    </source>
</evidence>
<comment type="function">
    <text evidence="6">RNA helicase.</text>
</comment>